<evidence type="ECO:0000256" key="1">
    <source>
        <dbReference type="SAM" id="MobiDB-lite"/>
    </source>
</evidence>
<protein>
    <submittedName>
        <fullName evidence="2">Uncharacterized protein</fullName>
    </submittedName>
</protein>
<keyword evidence="3" id="KW-1185">Reference proteome</keyword>
<feature type="compositionally biased region" description="Low complexity" evidence="1">
    <location>
        <begin position="19"/>
        <end position="34"/>
    </location>
</feature>
<reference evidence="2 3" key="1">
    <citation type="submission" date="2024-01" db="EMBL/GenBank/DDBJ databases">
        <title>The genomes of 5 underutilized Papilionoideae crops provide insights into root nodulation and disease resistanc.</title>
        <authorList>
            <person name="Jiang F."/>
        </authorList>
    </citation>
    <scope>NUCLEOTIDE SEQUENCE [LARGE SCALE GENOMIC DNA]</scope>
    <source>
        <strain evidence="2">LVBAO_FW01</strain>
        <tissue evidence="2">Leaves</tissue>
    </source>
</reference>
<evidence type="ECO:0000313" key="3">
    <source>
        <dbReference type="Proteomes" id="UP001367508"/>
    </source>
</evidence>
<feature type="region of interest" description="Disordered" evidence="1">
    <location>
        <begin position="19"/>
        <end position="50"/>
    </location>
</feature>
<gene>
    <name evidence="2" type="ORF">VNO77_41689</name>
</gene>
<proteinExistence type="predicted"/>
<comment type="caution">
    <text evidence="2">The sequence shown here is derived from an EMBL/GenBank/DDBJ whole genome shotgun (WGS) entry which is preliminary data.</text>
</comment>
<name>A0AAN9K2S7_CANGL</name>
<accession>A0AAN9K2S7</accession>
<evidence type="ECO:0000313" key="2">
    <source>
        <dbReference type="EMBL" id="KAK7308094.1"/>
    </source>
</evidence>
<dbReference type="AlphaFoldDB" id="A0AAN9K2S7"/>
<sequence>MIGETRVLGYLDLEEIQLPSSSINPPPSLSISPPASRFNAEEPSSQLRTSHDEDHILWEGELKCGGAVSSSRKDIQRAMGQGEYRVAITLSREGRRYWADLWFLFLQHHVHAL</sequence>
<dbReference type="Proteomes" id="UP001367508">
    <property type="component" value="Unassembled WGS sequence"/>
</dbReference>
<organism evidence="2 3">
    <name type="scientific">Canavalia gladiata</name>
    <name type="common">Sword bean</name>
    <name type="synonym">Dolichos gladiatus</name>
    <dbReference type="NCBI Taxonomy" id="3824"/>
    <lineage>
        <taxon>Eukaryota</taxon>
        <taxon>Viridiplantae</taxon>
        <taxon>Streptophyta</taxon>
        <taxon>Embryophyta</taxon>
        <taxon>Tracheophyta</taxon>
        <taxon>Spermatophyta</taxon>
        <taxon>Magnoliopsida</taxon>
        <taxon>eudicotyledons</taxon>
        <taxon>Gunneridae</taxon>
        <taxon>Pentapetalae</taxon>
        <taxon>rosids</taxon>
        <taxon>fabids</taxon>
        <taxon>Fabales</taxon>
        <taxon>Fabaceae</taxon>
        <taxon>Papilionoideae</taxon>
        <taxon>50 kb inversion clade</taxon>
        <taxon>NPAAA clade</taxon>
        <taxon>indigoferoid/millettioid clade</taxon>
        <taxon>Phaseoleae</taxon>
        <taxon>Canavalia</taxon>
    </lineage>
</organism>
<dbReference type="EMBL" id="JAYMYQ010000010">
    <property type="protein sequence ID" value="KAK7308094.1"/>
    <property type="molecule type" value="Genomic_DNA"/>
</dbReference>